<dbReference type="SUPFAM" id="SSF110997">
    <property type="entry name" value="Sporulation related repeat"/>
    <property type="match status" value="1"/>
</dbReference>
<organism evidence="4 5">
    <name type="scientific">Paraburkholderia edwinii</name>
    <dbReference type="NCBI Taxonomy" id="2861782"/>
    <lineage>
        <taxon>Bacteria</taxon>
        <taxon>Pseudomonadati</taxon>
        <taxon>Pseudomonadota</taxon>
        <taxon>Betaproteobacteria</taxon>
        <taxon>Burkholderiales</taxon>
        <taxon>Burkholderiaceae</taxon>
        <taxon>Paraburkholderia</taxon>
    </lineage>
</organism>
<evidence type="ECO:0000256" key="1">
    <source>
        <dbReference type="SAM" id="MobiDB-lite"/>
    </source>
</evidence>
<keyword evidence="2" id="KW-0812">Transmembrane</keyword>
<dbReference type="PROSITE" id="PS51724">
    <property type="entry name" value="SPOR"/>
    <property type="match status" value="1"/>
</dbReference>
<dbReference type="PANTHER" id="PTHR38687">
    <property type="entry name" value="CELL DIVISION PROTEIN DEDD-RELATED"/>
    <property type="match status" value="1"/>
</dbReference>
<dbReference type="PANTHER" id="PTHR38687:SF1">
    <property type="entry name" value="CELL DIVISION PROTEIN DEDD"/>
    <property type="match status" value="1"/>
</dbReference>
<evidence type="ECO:0000313" key="4">
    <source>
        <dbReference type="EMBL" id="QYD72362.1"/>
    </source>
</evidence>
<feature type="domain" description="SPOR" evidence="3">
    <location>
        <begin position="274"/>
        <end position="356"/>
    </location>
</feature>
<feature type="compositionally biased region" description="Basic and acidic residues" evidence="1">
    <location>
        <begin position="7"/>
        <end position="22"/>
    </location>
</feature>
<feature type="compositionally biased region" description="Low complexity" evidence="1">
    <location>
        <begin position="130"/>
        <end position="148"/>
    </location>
</feature>
<accession>A0ABX8UTN7</accession>
<keyword evidence="2" id="KW-1133">Transmembrane helix</keyword>
<dbReference type="RefSeq" id="WP_219801787.1">
    <property type="nucleotide sequence ID" value="NZ_CP080096.1"/>
</dbReference>
<proteinExistence type="predicted"/>
<gene>
    <name evidence="4" type="ORF">KZJ38_36160</name>
</gene>
<feature type="compositionally biased region" description="Low complexity" evidence="1">
    <location>
        <begin position="23"/>
        <end position="33"/>
    </location>
</feature>
<dbReference type="InterPro" id="IPR052521">
    <property type="entry name" value="Cell_div_SPOR-domain"/>
</dbReference>
<dbReference type="InterPro" id="IPR007730">
    <property type="entry name" value="SPOR-like_dom"/>
</dbReference>
<protein>
    <submittedName>
        <fullName evidence="4">SPOR domain-containing protein</fullName>
    </submittedName>
</protein>
<feature type="compositionally biased region" description="Low complexity" evidence="1">
    <location>
        <begin position="194"/>
        <end position="272"/>
    </location>
</feature>
<feature type="compositionally biased region" description="Basic and acidic residues" evidence="1">
    <location>
        <begin position="34"/>
        <end position="51"/>
    </location>
</feature>
<dbReference type="Proteomes" id="UP000826462">
    <property type="component" value="Chromosome 2"/>
</dbReference>
<feature type="region of interest" description="Disordered" evidence="1">
    <location>
        <begin position="91"/>
        <end position="281"/>
    </location>
</feature>
<dbReference type="InterPro" id="IPR036680">
    <property type="entry name" value="SPOR-like_sf"/>
</dbReference>
<feature type="transmembrane region" description="Helical" evidence="2">
    <location>
        <begin position="71"/>
        <end position="89"/>
    </location>
</feature>
<evidence type="ECO:0000313" key="5">
    <source>
        <dbReference type="Proteomes" id="UP000826462"/>
    </source>
</evidence>
<evidence type="ECO:0000259" key="3">
    <source>
        <dbReference type="PROSITE" id="PS51724"/>
    </source>
</evidence>
<reference evidence="4 5" key="1">
    <citation type="submission" date="2021-07" db="EMBL/GenBank/DDBJ databases">
        <title>Paraburkholderia edwinii protects Aspergillus sp. from phenazines by acting as a toxin sponge.</title>
        <authorList>
            <person name="Dahlstrom K.M."/>
            <person name="Newman D.K."/>
        </authorList>
    </citation>
    <scope>NUCLEOTIDE SEQUENCE [LARGE SCALE GENOMIC DNA]</scope>
    <source>
        <strain evidence="4 5">Pe01</strain>
    </source>
</reference>
<dbReference type="EMBL" id="CP080096">
    <property type="protein sequence ID" value="QYD72362.1"/>
    <property type="molecule type" value="Genomic_DNA"/>
</dbReference>
<feature type="compositionally biased region" description="Polar residues" evidence="1">
    <location>
        <begin position="149"/>
        <end position="163"/>
    </location>
</feature>
<dbReference type="Gene3D" id="3.30.70.1070">
    <property type="entry name" value="Sporulation related repeat"/>
    <property type="match status" value="1"/>
</dbReference>
<feature type="region of interest" description="Disordered" evidence="1">
    <location>
        <begin position="1"/>
        <end position="51"/>
    </location>
</feature>
<evidence type="ECO:0000256" key="2">
    <source>
        <dbReference type="SAM" id="Phobius"/>
    </source>
</evidence>
<keyword evidence="5" id="KW-1185">Reference proteome</keyword>
<dbReference type="Pfam" id="PF05036">
    <property type="entry name" value="SPOR"/>
    <property type="match status" value="1"/>
</dbReference>
<feature type="compositionally biased region" description="Low complexity" evidence="1">
    <location>
        <begin position="164"/>
        <end position="186"/>
    </location>
</feature>
<sequence length="356" mass="35809">MAIFSFGKKDGAPNRRGADSSPRRGSNRSSSAADRGERVERRTRRAERAGDADAMLLDPTLPEKQRARRRLVGAIALVVAAVVILPMVLDSHPKPVTDDISIDIPSRPVSRARVQDPQDTQAGVAPDNPAAPEGAQGAAAGVQGAPAPSSESPSTNVATAANGSSSRSAATQTQAQGEGAGKQAQQPTQSAGKVQQAPVTAANNAAAAAKPAAKSTQAQTHTQTAAANTAPATKSTQSATQATTQATQTASAESSANTTPGAAAALADSGTPTAPPGSRFAVQLGSFTDDANARNWASKLKAAGVPAYLEKRKQADGSTRTLLRAGPFADRAAASAAIAKVREAGLTSGANNGSAQ</sequence>
<name>A0ABX8UTN7_9BURK</name>
<keyword evidence="2" id="KW-0472">Membrane</keyword>